<dbReference type="GO" id="GO:0003824">
    <property type="term" value="F:catalytic activity"/>
    <property type="evidence" value="ECO:0007669"/>
    <property type="project" value="InterPro"/>
</dbReference>
<dbReference type="InterPro" id="IPR001544">
    <property type="entry name" value="Aminotrans_IV"/>
</dbReference>
<proteinExistence type="predicted"/>
<dbReference type="AlphaFoldDB" id="A0AAV7EWV6"/>
<gene>
    <name evidence="1" type="ORF">H6P81_006226</name>
</gene>
<name>A0AAV7EWV6_ARIFI</name>
<dbReference type="InterPro" id="IPR043132">
    <property type="entry name" value="BCAT-like_C"/>
</dbReference>
<evidence type="ECO:0008006" key="3">
    <source>
        <dbReference type="Google" id="ProtNLM"/>
    </source>
</evidence>
<dbReference type="PANTHER" id="PTHR47703:SF2">
    <property type="entry name" value="D-AMINOACID AMINOTRANSFERASE-LIKE PLP-DEPENDENT ENZYMES SUPERFAMILY PROTEIN"/>
    <property type="match status" value="1"/>
</dbReference>
<dbReference type="PANTHER" id="PTHR47703">
    <property type="entry name" value="D-AMINOACID AMINOTRANSFERASE-LIKE PLP-DEPENDENT ENZYMES SUPERFAMILY PROTEIN"/>
    <property type="match status" value="1"/>
</dbReference>
<keyword evidence="2" id="KW-1185">Reference proteome</keyword>
<dbReference type="InterPro" id="IPR036038">
    <property type="entry name" value="Aminotransferase-like"/>
</dbReference>
<dbReference type="Gene3D" id="3.20.10.10">
    <property type="entry name" value="D-amino Acid Aminotransferase, subunit A, domain 2"/>
    <property type="match status" value="1"/>
</dbReference>
<evidence type="ECO:0000313" key="1">
    <source>
        <dbReference type="EMBL" id="KAG9453322.1"/>
    </source>
</evidence>
<accession>A0AAV7EWV6</accession>
<evidence type="ECO:0000313" key="2">
    <source>
        <dbReference type="Proteomes" id="UP000825729"/>
    </source>
</evidence>
<dbReference type="SUPFAM" id="SSF56752">
    <property type="entry name" value="D-aminoacid aminotransferase-like PLP-dependent enzymes"/>
    <property type="match status" value="1"/>
</dbReference>
<comment type="caution">
    <text evidence="1">The sequence shown here is derived from an EMBL/GenBank/DDBJ whole genome shotgun (WGS) entry which is preliminary data.</text>
</comment>
<organism evidence="1 2">
    <name type="scientific">Aristolochia fimbriata</name>
    <name type="common">White veined hardy Dutchman's pipe vine</name>
    <dbReference type="NCBI Taxonomy" id="158543"/>
    <lineage>
        <taxon>Eukaryota</taxon>
        <taxon>Viridiplantae</taxon>
        <taxon>Streptophyta</taxon>
        <taxon>Embryophyta</taxon>
        <taxon>Tracheophyta</taxon>
        <taxon>Spermatophyta</taxon>
        <taxon>Magnoliopsida</taxon>
        <taxon>Magnoliidae</taxon>
        <taxon>Piperales</taxon>
        <taxon>Aristolochiaceae</taxon>
        <taxon>Aristolochia</taxon>
    </lineage>
</organism>
<protein>
    <recommendedName>
        <fullName evidence="3">Class IV aminotransferase</fullName>
    </recommendedName>
</protein>
<reference evidence="1 2" key="1">
    <citation type="submission" date="2021-07" db="EMBL/GenBank/DDBJ databases">
        <title>The Aristolochia fimbriata genome: insights into angiosperm evolution, floral development and chemical biosynthesis.</title>
        <authorList>
            <person name="Jiao Y."/>
        </authorList>
    </citation>
    <scope>NUCLEOTIDE SEQUENCE [LARGE SCALE GENOMIC DNA]</scope>
    <source>
        <strain evidence="1">IBCAS-2021</strain>
        <tissue evidence="1">Leaf</tissue>
    </source>
</reference>
<dbReference type="Pfam" id="PF01063">
    <property type="entry name" value="Aminotran_4"/>
    <property type="match status" value="1"/>
</dbReference>
<dbReference type="Proteomes" id="UP000825729">
    <property type="component" value="Unassembled WGS sequence"/>
</dbReference>
<dbReference type="EMBL" id="JAINDJ010000003">
    <property type="protein sequence ID" value="KAG9453322.1"/>
    <property type="molecule type" value="Genomic_DNA"/>
</dbReference>
<sequence>MTSCHHVLVVNGVVSQPLSDTPPISLFLQNHSGAYTTSRTHNGVSSLLFWDRHLLRLANSVKILLRNSPKWFGASPGTSITESLIRPRLEDCLREGFPLALKERERTGNQEFVVTAFISANSAASCGFDSYVHFGAYRPPAESGARLAIVGLGREIAAAKHSEWVRRRKHLEKLRPPLATELLLSNDGDQILEGSVTNFFAVCRRRETAGTPDDSRSSYPFEVQTAPLRDGVLPGIIRQLIIEVCSRKGIPFQEVAPSWSDRSWWVEAFISNGLRLVQQVELIQAPVSWEGLQSKTWEEVSWEEKRFEGSPLVTTEILKEIMELANSEGYPIKNFF</sequence>